<dbReference type="InterPro" id="IPR045851">
    <property type="entry name" value="AMP-bd_C_sf"/>
</dbReference>
<name>W9JH16_FUSOX</name>
<dbReference type="AlphaFoldDB" id="W9JH16"/>
<dbReference type="VEuPathDB" id="FungiDB:FOZG_17274"/>
<evidence type="ECO:0000313" key="3">
    <source>
        <dbReference type="EMBL" id="EWZ28975.1"/>
    </source>
</evidence>
<dbReference type="Proteomes" id="UP000030766">
    <property type="component" value="Unassembled WGS sequence"/>
</dbReference>
<dbReference type="Pfam" id="PF00501">
    <property type="entry name" value="AMP-binding"/>
    <property type="match status" value="1"/>
</dbReference>
<dbReference type="SUPFAM" id="SSF56801">
    <property type="entry name" value="Acetyl-CoA synthetase-like"/>
    <property type="match status" value="1"/>
</dbReference>
<gene>
    <name evidence="3" type="ORF">FOZG_17274</name>
</gene>
<dbReference type="PANTHER" id="PTHR24096:SF422">
    <property type="entry name" value="BCDNA.GH02901"/>
    <property type="match status" value="1"/>
</dbReference>
<organism evidence="3">
    <name type="scientific">Fusarium oxysporum Fo47</name>
    <dbReference type="NCBI Taxonomy" id="660027"/>
    <lineage>
        <taxon>Eukaryota</taxon>
        <taxon>Fungi</taxon>
        <taxon>Dikarya</taxon>
        <taxon>Ascomycota</taxon>
        <taxon>Pezizomycotina</taxon>
        <taxon>Sordariomycetes</taxon>
        <taxon>Hypocreomycetidae</taxon>
        <taxon>Hypocreales</taxon>
        <taxon>Nectriaceae</taxon>
        <taxon>Fusarium</taxon>
        <taxon>Fusarium oxysporum species complex</taxon>
    </lineage>
</organism>
<dbReference type="Gene3D" id="2.30.38.10">
    <property type="entry name" value="Luciferase, Domain 3"/>
    <property type="match status" value="1"/>
</dbReference>
<dbReference type="EMBL" id="JH717916">
    <property type="protein sequence ID" value="EWZ28975.1"/>
    <property type="molecule type" value="Genomic_DNA"/>
</dbReference>
<feature type="domain" description="AMP-binding enzyme C-terminal" evidence="2">
    <location>
        <begin position="461"/>
        <end position="542"/>
    </location>
</feature>
<protein>
    <recommendedName>
        <fullName evidence="4">Phenylacetyl-CoA ligase</fullName>
    </recommendedName>
</protein>
<dbReference type="Pfam" id="PF13193">
    <property type="entry name" value="AMP-binding_C"/>
    <property type="match status" value="1"/>
</dbReference>
<accession>W9JH16</accession>
<sequence>MDPPDSITIAEFVNNENCGRYPVAKARNPFTCGLTGKTYSMAEVLQREEFMARAIAKRLGYDLHEGTEWDHVVGVFSLNTIDYIPFTHAIHRLSSIVTPASAAYSAAELEHHLRSSGANALFTCVRLLETALAAAKAVGIPEQCIFILPMPGDRQVPFKTIDDLVEEGKTLPELPPLVFAPGQGARQVAYLCYSSGTSGLPKATMISHRNVISNIMMLRLFDQAGRETAKLETQVTLGILPFSHIYGLVVCGLYALITGDELVVLPRFELKTFLEAIQKFRVEQMAIVPPILIQMLSNRELCSRYDLSSVRFAFSGAAPLGVETMQEVLKVYPNWHLGQGYGLTETSPVVTFTSELDILLGSSGSLLPGLRAKIIDASRKEVTEYETPGELLVQGPTVVLGYLNNINSTTSTFVHDDDGRWMKTGDEVLIRKSPKGNEHLVVTDRIKELIKVKGHQVAPAELEAHLLCHSFVSDCAVIQVPDAKAGEVPKAFVVKTAEAGGKSDGEVTATIHKHVENHKARHKWLKGGIEFIDAIPKNPSGKILRRLLRDQEKQARKATDAKL</sequence>
<dbReference type="Gene3D" id="3.40.50.980">
    <property type="match status" value="2"/>
</dbReference>
<dbReference type="PANTHER" id="PTHR24096">
    <property type="entry name" value="LONG-CHAIN-FATTY-ACID--COA LIGASE"/>
    <property type="match status" value="1"/>
</dbReference>
<dbReference type="InterPro" id="IPR025110">
    <property type="entry name" value="AMP-bd_C"/>
</dbReference>
<evidence type="ECO:0000259" key="2">
    <source>
        <dbReference type="Pfam" id="PF13193"/>
    </source>
</evidence>
<dbReference type="CDD" id="cd05911">
    <property type="entry name" value="Firefly_Luc_like"/>
    <property type="match status" value="1"/>
</dbReference>
<feature type="domain" description="AMP-dependent synthetase/ligase" evidence="1">
    <location>
        <begin position="36"/>
        <end position="403"/>
    </location>
</feature>
<reference evidence="3" key="2">
    <citation type="submission" date="2012-06" db="EMBL/GenBank/DDBJ databases">
        <title>Annotation of the Genome Sequence of Fusarium oxysporum Fo47.</title>
        <authorList>
            <consortium name="The Broad Institute Genomics Platform"/>
            <person name="Ma L.-J."/>
            <person name="Corby-Kistler H."/>
            <person name="Broz K."/>
            <person name="Gale L.R."/>
            <person name="Jonkers W."/>
            <person name="O'Donnell K."/>
            <person name="Ploetz R."/>
            <person name="Steinberg C."/>
            <person name="Schwartz D.C."/>
            <person name="VanEtten H."/>
            <person name="Zhou S."/>
            <person name="Young S.K."/>
            <person name="Zeng Q."/>
            <person name="Gargeya S."/>
            <person name="Fitzgerald M."/>
            <person name="Abouelleil A."/>
            <person name="Alvarado L."/>
            <person name="Chapman S.B."/>
            <person name="Gainer-Dewar J."/>
            <person name="Goldberg J."/>
            <person name="Griggs A."/>
            <person name="Gujja S."/>
            <person name="Hansen M."/>
            <person name="Howarth C."/>
            <person name="Imamovic A."/>
            <person name="Ireland A."/>
            <person name="Larimer J."/>
            <person name="McCowan C."/>
            <person name="Murphy C."/>
            <person name="Pearson M."/>
            <person name="Poon T.W."/>
            <person name="Priest M."/>
            <person name="Roberts A."/>
            <person name="Saif S."/>
            <person name="Shea T."/>
            <person name="Sykes S."/>
            <person name="Wortman J."/>
            <person name="Nusbaum C."/>
            <person name="Birren B."/>
        </authorList>
    </citation>
    <scope>NUCLEOTIDE SEQUENCE</scope>
    <source>
        <strain evidence="3">Fo47</strain>
    </source>
</reference>
<evidence type="ECO:0008006" key="4">
    <source>
        <dbReference type="Google" id="ProtNLM"/>
    </source>
</evidence>
<evidence type="ECO:0000259" key="1">
    <source>
        <dbReference type="Pfam" id="PF00501"/>
    </source>
</evidence>
<dbReference type="InterPro" id="IPR020845">
    <property type="entry name" value="AMP-binding_CS"/>
</dbReference>
<dbReference type="PROSITE" id="PS00455">
    <property type="entry name" value="AMP_BINDING"/>
    <property type="match status" value="1"/>
</dbReference>
<dbReference type="GO" id="GO:0016405">
    <property type="term" value="F:CoA-ligase activity"/>
    <property type="evidence" value="ECO:0007669"/>
    <property type="project" value="TreeGrafter"/>
</dbReference>
<reference evidence="3" key="1">
    <citation type="submission" date="2011-06" db="EMBL/GenBank/DDBJ databases">
        <title>The Genome Sequence of Fusarium oxysporum Fo47.</title>
        <authorList>
            <consortium name="The Broad Institute Genome Sequencing Platform"/>
            <person name="Ma L.-J."/>
            <person name="Gale L.R."/>
            <person name="Schwartz D.C."/>
            <person name="Zhou S."/>
            <person name="Corby-Kistler H."/>
            <person name="Young S.K."/>
            <person name="Zeng Q."/>
            <person name="Gargeya S."/>
            <person name="Fitzgerald M."/>
            <person name="Haas B."/>
            <person name="Abouelleil A."/>
            <person name="Alvarado L."/>
            <person name="Arachchi H.M."/>
            <person name="Berlin A."/>
            <person name="Brown A."/>
            <person name="Chapman S.B."/>
            <person name="Chen Z."/>
            <person name="Dunbar C."/>
            <person name="Freedman E."/>
            <person name="Gearin G."/>
            <person name="Gellesch M."/>
            <person name="Goldberg J."/>
            <person name="Griggs A."/>
            <person name="Gujja S."/>
            <person name="Heiman D."/>
            <person name="Howarth C."/>
            <person name="Larson L."/>
            <person name="Lui A."/>
            <person name="MacDonald P.J.P."/>
            <person name="Mehta T."/>
            <person name="Montmayeur A."/>
            <person name="Murphy C."/>
            <person name="Neiman D."/>
            <person name="Pearson M."/>
            <person name="Priest M."/>
            <person name="Roberts A."/>
            <person name="Saif S."/>
            <person name="Shea T."/>
            <person name="Shenoy N."/>
            <person name="Sisk P."/>
            <person name="Stolte C."/>
            <person name="Sykes S."/>
            <person name="Wortman J."/>
            <person name="Nusbaum C."/>
            <person name="Birren B."/>
        </authorList>
    </citation>
    <scope>NUCLEOTIDE SEQUENCE [LARGE SCALE GENOMIC DNA]</scope>
    <source>
        <strain evidence="3">Fo47</strain>
    </source>
</reference>
<dbReference type="InterPro" id="IPR000873">
    <property type="entry name" value="AMP-dep_synth/lig_dom"/>
</dbReference>
<dbReference type="HOGENOM" id="CLU_000022_59_2_1"/>
<dbReference type="Gene3D" id="3.30.300.30">
    <property type="match status" value="1"/>
</dbReference>
<proteinExistence type="predicted"/>